<evidence type="ECO:0000256" key="1">
    <source>
        <dbReference type="SAM" id="SignalP"/>
    </source>
</evidence>
<dbReference type="GO" id="GO:0004222">
    <property type="term" value="F:metalloendopeptidase activity"/>
    <property type="evidence" value="ECO:0007669"/>
    <property type="project" value="InterPro"/>
</dbReference>
<dbReference type="EnsemblMetazoa" id="Aqu2.1.27860_001">
    <property type="protein sequence ID" value="Aqu2.1.27860_001"/>
    <property type="gene ID" value="Aqu2.1.27860"/>
</dbReference>
<organism evidence="3">
    <name type="scientific">Amphimedon queenslandica</name>
    <name type="common">Sponge</name>
    <dbReference type="NCBI Taxonomy" id="400682"/>
    <lineage>
        <taxon>Eukaryota</taxon>
        <taxon>Metazoa</taxon>
        <taxon>Porifera</taxon>
        <taxon>Demospongiae</taxon>
        <taxon>Heteroscleromorpha</taxon>
        <taxon>Haplosclerida</taxon>
        <taxon>Niphatidae</taxon>
        <taxon>Amphimedon</taxon>
    </lineage>
</organism>
<feature type="domain" description="Lysine-specific metallo-endopeptidase" evidence="2">
    <location>
        <begin position="87"/>
        <end position="143"/>
    </location>
</feature>
<evidence type="ECO:0000313" key="3">
    <source>
        <dbReference type="EnsemblMetazoa" id="Aqu2.1.27860_001"/>
    </source>
</evidence>
<accession>A0A1X7UJM4</accession>
<feature type="chain" id="PRO_5012304696" description="Lysine-specific metallo-endopeptidase domain-containing protein" evidence="1">
    <location>
        <begin position="20"/>
        <end position="145"/>
    </location>
</feature>
<keyword evidence="1" id="KW-0732">Signal</keyword>
<name>A0A1X7UJM4_AMPQE</name>
<sequence>MKTLLSLFCLVTYLTCALSQWPVSLDMACNKALSGVACSFEFTNNANEDLYLLKRNTPLEGLRSRFVSVSLDGHPLEYEGIIMDPTYCSKTGESKEGTLLHEWSHPYGQRDDVVYGRSNCKNLANTRPDDAVRNADSYLYYYCDL</sequence>
<dbReference type="AlphaFoldDB" id="A0A1X7UJM4"/>
<dbReference type="InParanoid" id="A0A1X7UJM4"/>
<evidence type="ECO:0000259" key="2">
    <source>
        <dbReference type="Pfam" id="PF14521"/>
    </source>
</evidence>
<dbReference type="Pfam" id="PF14521">
    <property type="entry name" value="Aspzincin_M35"/>
    <property type="match status" value="1"/>
</dbReference>
<reference evidence="3" key="1">
    <citation type="submission" date="2017-05" db="UniProtKB">
        <authorList>
            <consortium name="EnsemblMetazoa"/>
        </authorList>
    </citation>
    <scope>IDENTIFICATION</scope>
</reference>
<protein>
    <recommendedName>
        <fullName evidence="2">Lysine-specific metallo-endopeptidase domain-containing protein</fullName>
    </recommendedName>
</protein>
<dbReference type="InterPro" id="IPR029463">
    <property type="entry name" value="Lys_MEP"/>
</dbReference>
<dbReference type="Gene3D" id="3.40.390.10">
    <property type="entry name" value="Collagenase (Catalytic Domain)"/>
    <property type="match status" value="1"/>
</dbReference>
<feature type="signal peptide" evidence="1">
    <location>
        <begin position="1"/>
        <end position="19"/>
    </location>
</feature>
<proteinExistence type="predicted"/>
<dbReference type="SUPFAM" id="SSF55486">
    <property type="entry name" value="Metalloproteases ('zincins'), catalytic domain"/>
    <property type="match status" value="1"/>
</dbReference>
<dbReference type="InterPro" id="IPR024079">
    <property type="entry name" value="MetalloPept_cat_dom_sf"/>
</dbReference>